<comment type="caution">
    <text evidence="2">The sequence shown here is derived from an EMBL/GenBank/DDBJ whole genome shotgun (WGS) entry which is preliminary data.</text>
</comment>
<dbReference type="OrthoDB" id="9971546at2"/>
<dbReference type="STRING" id="1035195.HMPREF9997_01127"/>
<dbReference type="HOGENOM" id="CLU_1118685_0_0_11"/>
<keyword evidence="3" id="KW-1185">Reference proteome</keyword>
<dbReference type="AlphaFoldDB" id="L1MHA2"/>
<organism evidence="2 3">
    <name type="scientific">Corynebacterium durum F0235</name>
    <dbReference type="NCBI Taxonomy" id="1035195"/>
    <lineage>
        <taxon>Bacteria</taxon>
        <taxon>Bacillati</taxon>
        <taxon>Actinomycetota</taxon>
        <taxon>Actinomycetes</taxon>
        <taxon>Mycobacteriales</taxon>
        <taxon>Corynebacteriaceae</taxon>
        <taxon>Corynebacterium</taxon>
    </lineage>
</organism>
<protein>
    <submittedName>
        <fullName evidence="2">Uncharacterized protein</fullName>
    </submittedName>
</protein>
<feature type="region of interest" description="Disordered" evidence="1">
    <location>
        <begin position="218"/>
        <end position="248"/>
    </location>
</feature>
<gene>
    <name evidence="2" type="ORF">HMPREF9997_01127</name>
</gene>
<sequence>MQELQFDIININNISLSEDFAMTTLRTLSVIAVAGLFLTGCSLIGGNGDSETTTAAKTTTAEVTTSTITQTATTTSSTSTSTTATTSEPAGSSGFHNSVFGKMPKQISDMTQRKLEVNNPEEEASVFYRNDTEEMRVHEFLATVDEGKREIKDSEKDEARHDFVDSYTEGKSFASTRQEVSASGMDFSCAEGNNTEEKYYEAGCFTVYRGRVMNYQRHDSTPRSLEEQKHRTASLAKEVGEALASLPN</sequence>
<dbReference type="Proteomes" id="UP000010445">
    <property type="component" value="Unassembled WGS sequence"/>
</dbReference>
<evidence type="ECO:0000256" key="1">
    <source>
        <dbReference type="SAM" id="MobiDB-lite"/>
    </source>
</evidence>
<accession>L1MHA2</accession>
<dbReference type="EMBL" id="AMEM01000017">
    <property type="protein sequence ID" value="EKX90632.1"/>
    <property type="molecule type" value="Genomic_DNA"/>
</dbReference>
<dbReference type="PATRIC" id="fig|1035195.3.peg.1009"/>
<feature type="region of interest" description="Disordered" evidence="1">
    <location>
        <begin position="48"/>
        <end position="97"/>
    </location>
</feature>
<dbReference type="RefSeq" id="WP_006063365.1">
    <property type="nucleotide sequence ID" value="NZ_KB290831.1"/>
</dbReference>
<feature type="compositionally biased region" description="Low complexity" evidence="1">
    <location>
        <begin position="50"/>
        <end position="93"/>
    </location>
</feature>
<reference evidence="2 3" key="1">
    <citation type="submission" date="2012-05" db="EMBL/GenBank/DDBJ databases">
        <authorList>
            <person name="Weinstock G."/>
            <person name="Sodergren E."/>
            <person name="Lobos E.A."/>
            <person name="Fulton L."/>
            <person name="Fulton R."/>
            <person name="Courtney L."/>
            <person name="Fronick C."/>
            <person name="O'Laughlin M."/>
            <person name="Godfrey J."/>
            <person name="Wilson R.M."/>
            <person name="Miner T."/>
            <person name="Farmer C."/>
            <person name="Delehaunty K."/>
            <person name="Cordes M."/>
            <person name="Minx P."/>
            <person name="Tomlinson C."/>
            <person name="Chen J."/>
            <person name="Wollam A."/>
            <person name="Pepin K.H."/>
            <person name="Bhonagiri V."/>
            <person name="Zhang X."/>
            <person name="Suruliraj S."/>
            <person name="Warren W."/>
            <person name="Mitreva M."/>
            <person name="Mardis E.R."/>
            <person name="Wilson R.K."/>
        </authorList>
    </citation>
    <scope>NUCLEOTIDE SEQUENCE [LARGE SCALE GENOMIC DNA]</scope>
    <source>
        <strain evidence="2 3">F0235</strain>
    </source>
</reference>
<proteinExistence type="predicted"/>
<evidence type="ECO:0000313" key="2">
    <source>
        <dbReference type="EMBL" id="EKX90632.1"/>
    </source>
</evidence>
<feature type="compositionally biased region" description="Basic and acidic residues" evidence="1">
    <location>
        <begin position="218"/>
        <end position="230"/>
    </location>
</feature>
<name>L1MHA2_9CORY</name>
<evidence type="ECO:0000313" key="3">
    <source>
        <dbReference type="Proteomes" id="UP000010445"/>
    </source>
</evidence>